<feature type="transmembrane region" description="Helical" evidence="13">
    <location>
        <begin position="633"/>
        <end position="653"/>
    </location>
</feature>
<feature type="transmembrane region" description="Helical" evidence="13">
    <location>
        <begin position="697"/>
        <end position="718"/>
    </location>
</feature>
<dbReference type="InterPro" id="IPR013014">
    <property type="entry name" value="PTS_EIIC_2"/>
</dbReference>
<feature type="transmembrane region" description="Helical" evidence="13">
    <location>
        <begin position="471"/>
        <end position="501"/>
    </location>
</feature>
<dbReference type="RefSeq" id="WP_254166891.1">
    <property type="nucleotide sequence ID" value="NZ_JANAFB010000022.1"/>
</dbReference>
<dbReference type="Proteomes" id="UP001139502">
    <property type="component" value="Unassembled WGS sequence"/>
</dbReference>
<evidence type="ECO:0000256" key="7">
    <source>
        <dbReference type="ARBA" id="ARBA00022683"/>
    </source>
</evidence>
<dbReference type="AlphaFoldDB" id="A0A9X2HAY7"/>
<dbReference type="CDD" id="cd05569">
    <property type="entry name" value="PTS_IIB_fructose"/>
    <property type="match status" value="1"/>
</dbReference>
<evidence type="ECO:0000259" key="15">
    <source>
        <dbReference type="PROSITE" id="PS51099"/>
    </source>
</evidence>
<dbReference type="Pfam" id="PF02378">
    <property type="entry name" value="PTS_EIIC"/>
    <property type="match status" value="1"/>
</dbReference>
<sequence length="737" mass="73551">MSALITADLVTLDENIGEDRFDVIRHLAGRIVDTGRADSLDGLYSDAKARESKTDTGIPGGIAIPHCRSASVQVPSLGMARLNPGVDFGAKDGPADLIFFIAAPDGADQEHLQLLSKLARSLMKKDFKESLRQAQSRQDVVDLVNSALGLDASGEPAAAAGATPSGRAGEGGSTAAAGGAAGTAAGGAAAGAATAGAATAGGAATGADTTPGTPPDVAPGADADAAAQGAAPARKRLVAVTSCPTGIAHTYMAADALSMAAEEKGVQLDVETQGSSGNEVLSPATIEAADAVIFAASVDVRDRERFAGLPVIESPVKRGIDEPGVMIDEALAAAENPNARRVSGDRSSAEASSSEAGWGSRLYKSLMTGVSYMIPFVAAGGLLIAISFLISSIVGSGSEIANTSGTILGIQDGALTGDGATLFNTGDVGFWMYIAAVLNQIGGLALGLLVPALAGFIAFGMAGRPGIAPGFAAGLTANLVGAGFLGGIVGGLLAGLFAYWLAKPKLPRWLAGMMPVVIIPLIATALSSGLLFLVLGQPIAWVLTALNDFLLSMSGASAIVLGLILGGMMGADLGGPINKAAYLFATAGLAEGTEVSKEIMAAVIAGGMVAPLAMALATTIGKRYFTPAEVSNGRAAWLLGASFISEGAIPFAAADPLRVIPSSIVGSAVAGAICLSSGVASPAPHGGVWITLLVTNWPMYLVAVVVGMVVTALLYLLLKRISGAKTGAEKVKAAGVA</sequence>
<dbReference type="SUPFAM" id="SSF55804">
    <property type="entry name" value="Phoshotransferase/anion transport protein"/>
    <property type="match status" value="1"/>
</dbReference>
<evidence type="ECO:0000259" key="16">
    <source>
        <dbReference type="PROSITE" id="PS51104"/>
    </source>
</evidence>
<comment type="caution">
    <text evidence="17">The sequence shown here is derived from an EMBL/GenBank/DDBJ whole genome shotgun (WGS) entry which is preliminary data.</text>
</comment>
<keyword evidence="4" id="KW-0597">Phosphoprotein</keyword>
<organism evidence="17 18">
    <name type="scientific">Rothia santali</name>
    <dbReference type="NCBI Taxonomy" id="2949643"/>
    <lineage>
        <taxon>Bacteria</taxon>
        <taxon>Bacillati</taxon>
        <taxon>Actinomycetota</taxon>
        <taxon>Actinomycetes</taxon>
        <taxon>Micrococcales</taxon>
        <taxon>Micrococcaceae</taxon>
        <taxon>Rothia</taxon>
    </lineage>
</organism>
<keyword evidence="2" id="KW-0813">Transport</keyword>
<dbReference type="PROSITE" id="PS51094">
    <property type="entry name" value="PTS_EIIA_TYPE_2"/>
    <property type="match status" value="1"/>
</dbReference>
<evidence type="ECO:0000256" key="5">
    <source>
        <dbReference type="ARBA" id="ARBA00022597"/>
    </source>
</evidence>
<evidence type="ECO:0000256" key="3">
    <source>
        <dbReference type="ARBA" id="ARBA00022475"/>
    </source>
</evidence>
<feature type="transmembrane region" description="Helical" evidence="13">
    <location>
        <begin position="599"/>
        <end position="621"/>
    </location>
</feature>
<dbReference type="GO" id="GO:0090563">
    <property type="term" value="F:protein-phosphocysteine-sugar phosphotransferase activity"/>
    <property type="evidence" value="ECO:0007669"/>
    <property type="project" value="TreeGrafter"/>
</dbReference>
<evidence type="ECO:0000256" key="13">
    <source>
        <dbReference type="SAM" id="Phobius"/>
    </source>
</evidence>
<feature type="compositionally biased region" description="Low complexity" evidence="12">
    <location>
        <begin position="201"/>
        <end position="211"/>
    </location>
</feature>
<reference evidence="17" key="1">
    <citation type="submission" date="2022-06" db="EMBL/GenBank/DDBJ databases">
        <title>Rothia sp. isolated from sandalwood seedling.</title>
        <authorList>
            <person name="Tuikhar N."/>
            <person name="Kirdat K."/>
            <person name="Thorat V."/>
            <person name="Swetha P."/>
            <person name="Padma S."/>
            <person name="Sundararaj R."/>
            <person name="Yadav A."/>
        </authorList>
    </citation>
    <scope>NUCLEOTIDE SEQUENCE</scope>
    <source>
        <strain evidence="17">AR01</strain>
    </source>
</reference>
<comment type="subcellular location">
    <subcellularLocation>
        <location evidence="1">Cell inner membrane</location>
        <topology evidence="1">Multi-pass membrane protein</topology>
    </subcellularLocation>
</comment>
<evidence type="ECO:0000256" key="1">
    <source>
        <dbReference type="ARBA" id="ARBA00004429"/>
    </source>
</evidence>
<feature type="transmembrane region" description="Helical" evidence="13">
    <location>
        <begin position="430"/>
        <end position="459"/>
    </location>
</feature>
<feature type="transmembrane region" description="Helical" evidence="13">
    <location>
        <begin position="548"/>
        <end position="569"/>
    </location>
</feature>
<keyword evidence="8 13" id="KW-0812">Transmembrane</keyword>
<dbReference type="NCBIfam" id="TIGR00848">
    <property type="entry name" value="fruA"/>
    <property type="match status" value="1"/>
</dbReference>
<dbReference type="GO" id="GO:0016301">
    <property type="term" value="F:kinase activity"/>
    <property type="evidence" value="ECO:0007669"/>
    <property type="project" value="UniProtKB-KW"/>
</dbReference>
<evidence type="ECO:0000256" key="10">
    <source>
        <dbReference type="ARBA" id="ARBA00022989"/>
    </source>
</evidence>
<feature type="region of interest" description="Disordered" evidence="12">
    <location>
        <begin position="201"/>
        <end position="228"/>
    </location>
</feature>
<feature type="compositionally biased region" description="Low complexity" evidence="12">
    <location>
        <begin position="154"/>
        <end position="178"/>
    </location>
</feature>
<keyword evidence="7" id="KW-0598">Phosphotransferase system</keyword>
<dbReference type="InterPro" id="IPR036095">
    <property type="entry name" value="PTS_EIIB-like_sf"/>
</dbReference>
<dbReference type="NCBIfam" id="TIGR00829">
    <property type="entry name" value="FRU"/>
    <property type="match status" value="1"/>
</dbReference>
<dbReference type="GO" id="GO:0005886">
    <property type="term" value="C:plasma membrane"/>
    <property type="evidence" value="ECO:0007669"/>
    <property type="project" value="UniProtKB-SubCell"/>
</dbReference>
<dbReference type="GO" id="GO:0009401">
    <property type="term" value="P:phosphoenolpyruvate-dependent sugar phosphotransferase system"/>
    <property type="evidence" value="ECO:0007669"/>
    <property type="project" value="UniProtKB-KW"/>
</dbReference>
<evidence type="ECO:0000256" key="2">
    <source>
        <dbReference type="ARBA" id="ARBA00022448"/>
    </source>
</evidence>
<feature type="region of interest" description="Disordered" evidence="12">
    <location>
        <begin position="154"/>
        <end position="181"/>
    </location>
</feature>
<evidence type="ECO:0000256" key="11">
    <source>
        <dbReference type="ARBA" id="ARBA00023136"/>
    </source>
</evidence>
<dbReference type="InterPro" id="IPR016152">
    <property type="entry name" value="PTrfase/Anion_transptr"/>
</dbReference>
<dbReference type="PROSITE" id="PS51099">
    <property type="entry name" value="PTS_EIIB_TYPE_2"/>
    <property type="match status" value="1"/>
</dbReference>
<evidence type="ECO:0000256" key="9">
    <source>
        <dbReference type="ARBA" id="ARBA00022777"/>
    </source>
</evidence>
<proteinExistence type="predicted"/>
<dbReference type="Gene3D" id="3.40.930.10">
    <property type="entry name" value="Mannitol-specific EII, Chain A"/>
    <property type="match status" value="1"/>
</dbReference>
<dbReference type="PROSITE" id="PS51104">
    <property type="entry name" value="PTS_EIIC_TYPE_2"/>
    <property type="match status" value="1"/>
</dbReference>
<dbReference type="InterPro" id="IPR002178">
    <property type="entry name" value="PTS_EIIA_type-2_dom"/>
</dbReference>
<dbReference type="EMBL" id="JANAFB010000022">
    <property type="protein sequence ID" value="MCP3426299.1"/>
    <property type="molecule type" value="Genomic_DNA"/>
</dbReference>
<feature type="domain" description="PTS EIIA type-2" evidence="14">
    <location>
        <begin position="3"/>
        <end position="147"/>
    </location>
</feature>
<protein>
    <submittedName>
        <fullName evidence="17">Fructose-specific PTS transporter subunit EIIC</fullName>
    </submittedName>
</protein>
<evidence type="ECO:0000259" key="14">
    <source>
        <dbReference type="PROSITE" id="PS51094"/>
    </source>
</evidence>
<dbReference type="InterPro" id="IPR003353">
    <property type="entry name" value="PTS_IIB_fruc"/>
</dbReference>
<dbReference type="InterPro" id="IPR013011">
    <property type="entry name" value="PTS_EIIB_2"/>
</dbReference>
<dbReference type="InterPro" id="IPR006327">
    <property type="entry name" value="PTS_IIC_fruc"/>
</dbReference>
<dbReference type="GO" id="GO:0005351">
    <property type="term" value="F:carbohydrate:proton symporter activity"/>
    <property type="evidence" value="ECO:0007669"/>
    <property type="project" value="InterPro"/>
</dbReference>
<feature type="domain" description="PTS EIIB type-2" evidence="15">
    <location>
        <begin position="237"/>
        <end position="332"/>
    </location>
</feature>
<dbReference type="InterPro" id="IPR003501">
    <property type="entry name" value="PTS_EIIB_2/3"/>
</dbReference>
<evidence type="ECO:0000256" key="6">
    <source>
        <dbReference type="ARBA" id="ARBA00022679"/>
    </source>
</evidence>
<accession>A0A9X2HAY7</accession>
<feature type="transmembrane region" description="Helical" evidence="13">
    <location>
        <begin position="370"/>
        <end position="394"/>
    </location>
</feature>
<evidence type="ECO:0000256" key="4">
    <source>
        <dbReference type="ARBA" id="ARBA00022553"/>
    </source>
</evidence>
<evidence type="ECO:0000256" key="8">
    <source>
        <dbReference type="ARBA" id="ARBA00022692"/>
    </source>
</evidence>
<keyword evidence="11 13" id="KW-0472">Membrane</keyword>
<keyword evidence="3" id="KW-1003">Cell membrane</keyword>
<dbReference type="InterPro" id="IPR004715">
    <property type="entry name" value="PTS_IIA_fruc"/>
</dbReference>
<evidence type="ECO:0000256" key="12">
    <source>
        <dbReference type="SAM" id="MobiDB-lite"/>
    </source>
</evidence>
<keyword evidence="18" id="KW-1185">Reference proteome</keyword>
<feature type="transmembrane region" description="Helical" evidence="13">
    <location>
        <begin position="513"/>
        <end position="536"/>
    </location>
</feature>
<dbReference type="PANTHER" id="PTHR30505:SF0">
    <property type="entry name" value="FRUCTOSE-LIKE PTS SYSTEM EIIBC COMPONENT-RELATED"/>
    <property type="match status" value="1"/>
</dbReference>
<evidence type="ECO:0000313" key="17">
    <source>
        <dbReference type="EMBL" id="MCP3426299.1"/>
    </source>
</evidence>
<dbReference type="Gene3D" id="3.40.50.2300">
    <property type="match status" value="1"/>
</dbReference>
<dbReference type="CDD" id="cd00211">
    <property type="entry name" value="PTS_IIA_fru"/>
    <property type="match status" value="1"/>
</dbReference>
<feature type="domain" description="PTS EIIC type-2" evidence="16">
    <location>
        <begin position="362"/>
        <end position="728"/>
    </location>
</feature>
<name>A0A9X2HAY7_9MICC</name>
<keyword evidence="9" id="KW-0418">Kinase</keyword>
<dbReference type="NCBIfam" id="TIGR01427">
    <property type="entry name" value="PTS_IIC_fructo"/>
    <property type="match status" value="1"/>
</dbReference>
<feature type="compositionally biased region" description="Low complexity" evidence="12">
    <location>
        <begin position="218"/>
        <end position="228"/>
    </location>
</feature>
<dbReference type="PANTHER" id="PTHR30505">
    <property type="entry name" value="FRUCTOSE-LIKE PERMEASE"/>
    <property type="match status" value="1"/>
</dbReference>
<keyword evidence="5" id="KW-0762">Sugar transport</keyword>
<keyword evidence="6" id="KW-0808">Transferase</keyword>
<dbReference type="InterPro" id="IPR003352">
    <property type="entry name" value="PTS_EIIC"/>
</dbReference>
<dbReference type="Pfam" id="PF02302">
    <property type="entry name" value="PTS_IIB"/>
    <property type="match status" value="1"/>
</dbReference>
<dbReference type="GO" id="GO:0022877">
    <property type="term" value="F:protein-N(PI)-phosphohistidine-fructose phosphotransferase system transporter activity"/>
    <property type="evidence" value="ECO:0007669"/>
    <property type="project" value="InterPro"/>
</dbReference>
<dbReference type="InterPro" id="IPR050864">
    <property type="entry name" value="Bacterial_PTS_Sugar_Transport"/>
</dbReference>
<evidence type="ECO:0000313" key="18">
    <source>
        <dbReference type="Proteomes" id="UP001139502"/>
    </source>
</evidence>
<dbReference type="SUPFAM" id="SSF52794">
    <property type="entry name" value="PTS system IIB component-like"/>
    <property type="match status" value="1"/>
</dbReference>
<gene>
    <name evidence="17" type="ORF">NBM05_09870</name>
</gene>
<dbReference type="Pfam" id="PF00359">
    <property type="entry name" value="PTS_EIIA_2"/>
    <property type="match status" value="1"/>
</dbReference>
<keyword evidence="10 13" id="KW-1133">Transmembrane helix</keyword>